<dbReference type="GO" id="GO:1990904">
    <property type="term" value="C:ribonucleoprotein complex"/>
    <property type="evidence" value="ECO:0007669"/>
    <property type="project" value="TreeGrafter"/>
</dbReference>
<dbReference type="PANTHER" id="PTHR22997">
    <property type="entry name" value="PIH1 DOMAIN-CONTAINING PROTEIN 1"/>
    <property type="match status" value="1"/>
</dbReference>
<dbReference type="AlphaFoldDB" id="R7RXM7"/>
<evidence type="ECO:0000313" key="4">
    <source>
        <dbReference type="Proteomes" id="UP000053927"/>
    </source>
</evidence>
<dbReference type="GO" id="GO:0000492">
    <property type="term" value="P:box C/D snoRNP assembly"/>
    <property type="evidence" value="ECO:0007669"/>
    <property type="project" value="TreeGrafter"/>
</dbReference>
<dbReference type="GO" id="GO:0005737">
    <property type="term" value="C:cytoplasm"/>
    <property type="evidence" value="ECO:0007669"/>
    <property type="project" value="TreeGrafter"/>
</dbReference>
<sequence length="283" mass="31081">MSTIPVQLSPTPGFCIKSSSALAPIVVPEGFKIFLNIAWDKNVPPPPDAIQREDLDAFDPDGWVVPVIVSAGREDTDKAGKKALVFDCVFNPSLKSRALKDIEFKTFLIELALQRVEAQSSLRLSRTLGTPNIASKGELRPRTVDIPLALGALKNDNADTALSVKRVETEATNRDANASMETPMWSWRRDSESDRLVITVEVPKITRAHIPTAALDLEPNAIFLQLPPFYDLSIDLSLPDAALRASAGKHAEKALTLKRNRDLDVDGARAEWRVNEGKLIVRA</sequence>
<name>R7RXM7_STEHR</name>
<dbReference type="InterPro" id="IPR050734">
    <property type="entry name" value="PIH1/Kintoun_subfamily"/>
</dbReference>
<protein>
    <recommendedName>
        <fullName evidence="2">PIH1 N-terminal domain-containing protein</fullName>
    </recommendedName>
</protein>
<keyword evidence="4" id="KW-1185">Reference proteome</keyword>
<dbReference type="GO" id="GO:0006364">
    <property type="term" value="P:rRNA processing"/>
    <property type="evidence" value="ECO:0007669"/>
    <property type="project" value="TreeGrafter"/>
</dbReference>
<dbReference type="InterPro" id="IPR012981">
    <property type="entry name" value="PIH1_N"/>
</dbReference>
<reference evidence="4" key="1">
    <citation type="journal article" date="2012" name="Science">
        <title>The Paleozoic origin of enzymatic lignin decomposition reconstructed from 31 fungal genomes.</title>
        <authorList>
            <person name="Floudas D."/>
            <person name="Binder M."/>
            <person name="Riley R."/>
            <person name="Barry K."/>
            <person name="Blanchette R.A."/>
            <person name="Henrissat B."/>
            <person name="Martinez A.T."/>
            <person name="Otillar R."/>
            <person name="Spatafora J.W."/>
            <person name="Yadav J.S."/>
            <person name="Aerts A."/>
            <person name="Benoit I."/>
            <person name="Boyd A."/>
            <person name="Carlson A."/>
            <person name="Copeland A."/>
            <person name="Coutinho P.M."/>
            <person name="de Vries R.P."/>
            <person name="Ferreira P."/>
            <person name="Findley K."/>
            <person name="Foster B."/>
            <person name="Gaskell J."/>
            <person name="Glotzer D."/>
            <person name="Gorecki P."/>
            <person name="Heitman J."/>
            <person name="Hesse C."/>
            <person name="Hori C."/>
            <person name="Igarashi K."/>
            <person name="Jurgens J.A."/>
            <person name="Kallen N."/>
            <person name="Kersten P."/>
            <person name="Kohler A."/>
            <person name="Kuees U."/>
            <person name="Kumar T.K.A."/>
            <person name="Kuo A."/>
            <person name="LaButti K."/>
            <person name="Larrondo L.F."/>
            <person name="Lindquist E."/>
            <person name="Ling A."/>
            <person name="Lombard V."/>
            <person name="Lucas S."/>
            <person name="Lundell T."/>
            <person name="Martin R."/>
            <person name="McLaughlin D.J."/>
            <person name="Morgenstern I."/>
            <person name="Morin E."/>
            <person name="Murat C."/>
            <person name="Nagy L.G."/>
            <person name="Nolan M."/>
            <person name="Ohm R.A."/>
            <person name="Patyshakuliyeva A."/>
            <person name="Rokas A."/>
            <person name="Ruiz-Duenas F.J."/>
            <person name="Sabat G."/>
            <person name="Salamov A."/>
            <person name="Samejima M."/>
            <person name="Schmutz J."/>
            <person name="Slot J.C."/>
            <person name="St John F."/>
            <person name="Stenlid J."/>
            <person name="Sun H."/>
            <person name="Sun S."/>
            <person name="Syed K."/>
            <person name="Tsang A."/>
            <person name="Wiebenga A."/>
            <person name="Young D."/>
            <person name="Pisabarro A."/>
            <person name="Eastwood D.C."/>
            <person name="Martin F."/>
            <person name="Cullen D."/>
            <person name="Grigoriev I.V."/>
            <person name="Hibbett D.S."/>
        </authorList>
    </citation>
    <scope>NUCLEOTIDE SEQUENCE [LARGE SCALE GENOMIC DNA]</scope>
    <source>
        <strain evidence="4">FP-91666</strain>
    </source>
</reference>
<gene>
    <name evidence="3" type="ORF">STEHIDRAFT_68743</name>
</gene>
<dbReference type="OMA" id="FQRIEAQ"/>
<accession>R7RXM7</accession>
<feature type="domain" description="PIH1 N-terminal" evidence="2">
    <location>
        <begin position="9"/>
        <end position="144"/>
    </location>
</feature>
<evidence type="ECO:0000259" key="2">
    <source>
        <dbReference type="Pfam" id="PF08190"/>
    </source>
</evidence>
<dbReference type="GeneID" id="18806460"/>
<dbReference type="EMBL" id="JH687399">
    <property type="protein sequence ID" value="EIM80089.1"/>
    <property type="molecule type" value="Genomic_DNA"/>
</dbReference>
<dbReference type="RefSeq" id="XP_007310676.1">
    <property type="nucleotide sequence ID" value="XM_007310614.1"/>
</dbReference>
<evidence type="ECO:0000256" key="1">
    <source>
        <dbReference type="ARBA" id="ARBA00008511"/>
    </source>
</evidence>
<dbReference type="Proteomes" id="UP000053927">
    <property type="component" value="Unassembled WGS sequence"/>
</dbReference>
<dbReference type="OrthoDB" id="5135119at2759"/>
<comment type="similarity">
    <text evidence="1">Belongs to the PIH1 family.</text>
</comment>
<proteinExistence type="inferred from homology"/>
<organism evidence="3 4">
    <name type="scientific">Stereum hirsutum (strain FP-91666)</name>
    <name type="common">White-rot fungus</name>
    <dbReference type="NCBI Taxonomy" id="721885"/>
    <lineage>
        <taxon>Eukaryota</taxon>
        <taxon>Fungi</taxon>
        <taxon>Dikarya</taxon>
        <taxon>Basidiomycota</taxon>
        <taxon>Agaricomycotina</taxon>
        <taxon>Agaricomycetes</taxon>
        <taxon>Russulales</taxon>
        <taxon>Stereaceae</taxon>
        <taxon>Stereum</taxon>
    </lineage>
</organism>
<evidence type="ECO:0000313" key="3">
    <source>
        <dbReference type="EMBL" id="EIM80089.1"/>
    </source>
</evidence>
<dbReference type="KEGG" id="shs:STEHIDRAFT_68743"/>
<dbReference type="PANTHER" id="PTHR22997:SF0">
    <property type="entry name" value="PIH1 DOMAIN-CONTAINING PROTEIN 1"/>
    <property type="match status" value="1"/>
</dbReference>
<dbReference type="Pfam" id="PF08190">
    <property type="entry name" value="PIH1"/>
    <property type="match status" value="1"/>
</dbReference>
<dbReference type="GO" id="GO:0097255">
    <property type="term" value="C:R2TP complex"/>
    <property type="evidence" value="ECO:0007669"/>
    <property type="project" value="TreeGrafter"/>
</dbReference>
<dbReference type="eggNOG" id="KOG4356">
    <property type="taxonomic scope" value="Eukaryota"/>
</dbReference>